<dbReference type="InterPro" id="IPR036188">
    <property type="entry name" value="FAD/NAD-bd_sf"/>
</dbReference>
<keyword evidence="4" id="KW-1185">Reference proteome</keyword>
<dbReference type="EMBL" id="JARJLG010000324">
    <property type="protein sequence ID" value="KAJ7717058.1"/>
    <property type="molecule type" value="Genomic_DNA"/>
</dbReference>
<proteinExistence type="inferred from homology"/>
<accession>A0AAD7HCQ8</accession>
<evidence type="ECO:0000313" key="3">
    <source>
        <dbReference type="EMBL" id="KAJ7717058.1"/>
    </source>
</evidence>
<name>A0AAD7HCQ8_9AGAR</name>
<dbReference type="PANTHER" id="PTHR11787">
    <property type="entry name" value="RAB GDP-DISSOCIATION INHIBITOR"/>
    <property type="match status" value="1"/>
</dbReference>
<feature type="region of interest" description="Disordered" evidence="2">
    <location>
        <begin position="341"/>
        <end position="363"/>
    </location>
</feature>
<feature type="compositionally biased region" description="Low complexity" evidence="2">
    <location>
        <begin position="509"/>
        <end position="523"/>
    </location>
</feature>
<dbReference type="SUPFAM" id="SSF51905">
    <property type="entry name" value="FAD/NAD(P)-binding domain"/>
    <property type="match status" value="1"/>
</dbReference>
<feature type="region of interest" description="Disordered" evidence="2">
    <location>
        <begin position="467"/>
        <end position="523"/>
    </location>
</feature>
<organism evidence="3 4">
    <name type="scientific">Mycena maculata</name>
    <dbReference type="NCBI Taxonomy" id="230809"/>
    <lineage>
        <taxon>Eukaryota</taxon>
        <taxon>Fungi</taxon>
        <taxon>Dikarya</taxon>
        <taxon>Basidiomycota</taxon>
        <taxon>Agaricomycotina</taxon>
        <taxon>Agaricomycetes</taxon>
        <taxon>Agaricomycetidae</taxon>
        <taxon>Agaricales</taxon>
        <taxon>Marasmiineae</taxon>
        <taxon>Mycenaceae</taxon>
        <taxon>Mycena</taxon>
    </lineage>
</organism>
<dbReference type="PANTHER" id="PTHR11787:SF4">
    <property type="entry name" value="CHM, RAB ESCORT PROTEIN 1"/>
    <property type="match status" value="1"/>
</dbReference>
<evidence type="ECO:0000256" key="2">
    <source>
        <dbReference type="SAM" id="MobiDB-lite"/>
    </source>
</evidence>
<dbReference type="GO" id="GO:0005829">
    <property type="term" value="C:cytosol"/>
    <property type="evidence" value="ECO:0007669"/>
    <property type="project" value="TreeGrafter"/>
</dbReference>
<dbReference type="PRINTS" id="PR00891">
    <property type="entry name" value="RABGDIREP"/>
</dbReference>
<dbReference type="Proteomes" id="UP001215280">
    <property type="component" value="Unassembled WGS sequence"/>
</dbReference>
<comment type="caution">
    <text evidence="3">The sequence shown here is derived from an EMBL/GenBank/DDBJ whole genome shotgun (WGS) entry which is preliminary data.</text>
</comment>
<dbReference type="GO" id="GO:0005968">
    <property type="term" value="C:Rab-protein geranylgeranyltransferase complex"/>
    <property type="evidence" value="ECO:0007669"/>
    <property type="project" value="TreeGrafter"/>
</dbReference>
<sequence length="554" mass="59049">MDNDEGAFEIIIVGTGLTESMAAAALAKAGLKVAHIDQNSYYGAGEASLSFEELIQWQTTPRPGFSSFSRSGDTIEQARTYSLSLSPSLIPSNGPLIDALVASGVARYGGFRLIERICVYNPSGTIEPVPGSKEEIFKNKEISLVDKRRLMRFLMFAAADFEDKKELEGHADSPFPVFLKSVFSLNDEMTSAITYALAYCLTPTDLTLPALHRLRRYLRSAGRYGSSPFLVGHYGSAGEIAQGFCRTAAVSGAVYILGRGVESIASSASVSPPKHIVRLADFPEPFSCSLLISSASYSSPNATPIPPPESSAHPFSAASPNYAVARCIAIIDRALSIGAPAAPSTDSDVEPASAPSDEDAAPPTPVLDTAVIVFPPSYLPGGSSAVAATVLLTGEGTMSCPRGKWILYIALPLPDFDSTAPPDPQSLLKPYLDAVLALSPASDTDAEPLTPLFSTFYLQHPTLPPLPAQSHSEPALASTSTPHLAPAPLPALLPSPTRATPPLCTPRASSGRRSGSCGPLRWSGTRTTRRRLRVFGRRWRVGMRRRRNIYDTLS</sequence>
<evidence type="ECO:0000313" key="4">
    <source>
        <dbReference type="Proteomes" id="UP001215280"/>
    </source>
</evidence>
<dbReference type="AlphaFoldDB" id="A0AAD7HCQ8"/>
<dbReference type="GO" id="GO:0007264">
    <property type="term" value="P:small GTPase-mediated signal transduction"/>
    <property type="evidence" value="ECO:0007669"/>
    <property type="project" value="InterPro"/>
</dbReference>
<dbReference type="GO" id="GO:0016192">
    <property type="term" value="P:vesicle-mediated transport"/>
    <property type="evidence" value="ECO:0007669"/>
    <property type="project" value="TreeGrafter"/>
</dbReference>
<evidence type="ECO:0000256" key="1">
    <source>
        <dbReference type="ARBA" id="ARBA00005593"/>
    </source>
</evidence>
<dbReference type="Gene3D" id="3.30.519.10">
    <property type="entry name" value="Guanine Nucleotide Dissociation Inhibitor, domain 2"/>
    <property type="match status" value="1"/>
</dbReference>
<reference evidence="3" key="1">
    <citation type="submission" date="2023-03" db="EMBL/GenBank/DDBJ databases">
        <title>Massive genome expansion in bonnet fungi (Mycena s.s.) driven by repeated elements and novel gene families across ecological guilds.</title>
        <authorList>
            <consortium name="Lawrence Berkeley National Laboratory"/>
            <person name="Harder C.B."/>
            <person name="Miyauchi S."/>
            <person name="Viragh M."/>
            <person name="Kuo A."/>
            <person name="Thoen E."/>
            <person name="Andreopoulos B."/>
            <person name="Lu D."/>
            <person name="Skrede I."/>
            <person name="Drula E."/>
            <person name="Henrissat B."/>
            <person name="Morin E."/>
            <person name="Kohler A."/>
            <person name="Barry K."/>
            <person name="LaButti K."/>
            <person name="Morin E."/>
            <person name="Salamov A."/>
            <person name="Lipzen A."/>
            <person name="Mereny Z."/>
            <person name="Hegedus B."/>
            <person name="Baldrian P."/>
            <person name="Stursova M."/>
            <person name="Weitz H."/>
            <person name="Taylor A."/>
            <person name="Grigoriev I.V."/>
            <person name="Nagy L.G."/>
            <person name="Martin F."/>
            <person name="Kauserud H."/>
        </authorList>
    </citation>
    <scope>NUCLEOTIDE SEQUENCE</scope>
    <source>
        <strain evidence="3">CBHHK188m</strain>
    </source>
</reference>
<dbReference type="GO" id="GO:0005634">
    <property type="term" value="C:nucleus"/>
    <property type="evidence" value="ECO:0007669"/>
    <property type="project" value="TreeGrafter"/>
</dbReference>
<dbReference type="InterPro" id="IPR018203">
    <property type="entry name" value="GDP_dissociation_inhibitor"/>
</dbReference>
<dbReference type="Pfam" id="PF00996">
    <property type="entry name" value="GDI"/>
    <property type="match status" value="1"/>
</dbReference>
<gene>
    <name evidence="3" type="ORF">DFH07DRAFT_934009</name>
</gene>
<dbReference type="Gene3D" id="3.50.50.60">
    <property type="entry name" value="FAD/NAD(P)-binding domain"/>
    <property type="match status" value="2"/>
</dbReference>
<comment type="similarity">
    <text evidence="1">Belongs to the Rab GDI family.</text>
</comment>
<dbReference type="GO" id="GO:0005092">
    <property type="term" value="F:GDP-dissociation inhibitor activity"/>
    <property type="evidence" value="ECO:0007669"/>
    <property type="project" value="InterPro"/>
</dbReference>
<protein>
    <submittedName>
        <fullName evidence="3">FAD/NAD-P-binding domain-containing protein</fullName>
    </submittedName>
</protein>